<evidence type="ECO:0000256" key="8">
    <source>
        <dbReference type="RuleBase" id="RU364100"/>
    </source>
</evidence>
<keyword evidence="4 8" id="KW-0378">Hydrolase</keyword>
<organism evidence="9 10">
    <name type="scientific">Dethiosulfatarculus sandiegensis</name>
    <dbReference type="NCBI Taxonomy" id="1429043"/>
    <lineage>
        <taxon>Bacteria</taxon>
        <taxon>Pseudomonadati</taxon>
        <taxon>Thermodesulfobacteriota</taxon>
        <taxon>Desulfarculia</taxon>
        <taxon>Desulfarculales</taxon>
        <taxon>Desulfarculaceae</taxon>
        <taxon>Dethiosulfatarculus</taxon>
    </lineage>
</organism>
<dbReference type="InterPro" id="IPR036590">
    <property type="entry name" value="SRAP-like"/>
</dbReference>
<dbReference type="GO" id="GO:0106300">
    <property type="term" value="P:protein-DNA covalent cross-linking repair"/>
    <property type="evidence" value="ECO:0007669"/>
    <property type="project" value="InterPro"/>
</dbReference>
<dbReference type="Gene3D" id="3.90.1680.10">
    <property type="entry name" value="SOS response associated peptidase-like"/>
    <property type="match status" value="1"/>
</dbReference>
<name>A0A0D2J5D0_9BACT</name>
<dbReference type="GO" id="GO:0006508">
    <property type="term" value="P:proteolysis"/>
    <property type="evidence" value="ECO:0007669"/>
    <property type="project" value="UniProtKB-KW"/>
</dbReference>
<evidence type="ECO:0000256" key="2">
    <source>
        <dbReference type="ARBA" id="ARBA00022670"/>
    </source>
</evidence>
<keyword evidence="7" id="KW-0456">Lyase</keyword>
<dbReference type="Pfam" id="PF02586">
    <property type="entry name" value="SRAP"/>
    <property type="match status" value="1"/>
</dbReference>
<gene>
    <name evidence="9" type="ORF">X474_27195</name>
</gene>
<evidence type="ECO:0000256" key="1">
    <source>
        <dbReference type="ARBA" id="ARBA00008136"/>
    </source>
</evidence>
<sequence>MCGRFSRDREMAEVEKRFGLNPGGKTLARRFNLAPGQQVELIVNTDGLKLTSMKWGLVPHWSKDPDHGFKAINARAETLAQKPSFKGPLKAKRCLIPADGFYEWQSQGKNKPKTPLYYTLASGEMFGLAGLWDQWQAPEGKGLKTFTIITTRANPLVARVHDRMPVILPPHLEKAWLDPEQKDPDFLLSLLQPYPEAEMQVRPVSGVVNSVKNDSPACIAPAGEQKSLFA</sequence>
<keyword evidence="10" id="KW-1185">Reference proteome</keyword>
<accession>A0A0D2J5D0</accession>
<dbReference type="STRING" id="1429043.X474_27195"/>
<keyword evidence="5" id="KW-0190">Covalent protein-DNA linkage</keyword>
<keyword evidence="3" id="KW-0227">DNA damage</keyword>
<dbReference type="EC" id="3.4.-.-" evidence="8"/>
<protein>
    <recommendedName>
        <fullName evidence="8">Abasic site processing protein</fullName>
        <ecNumber evidence="8">3.4.-.-</ecNumber>
    </recommendedName>
</protein>
<evidence type="ECO:0000256" key="7">
    <source>
        <dbReference type="ARBA" id="ARBA00023239"/>
    </source>
</evidence>
<dbReference type="Proteomes" id="UP000032233">
    <property type="component" value="Unassembled WGS sequence"/>
</dbReference>
<dbReference type="GO" id="GO:0008233">
    <property type="term" value="F:peptidase activity"/>
    <property type="evidence" value="ECO:0007669"/>
    <property type="project" value="UniProtKB-KW"/>
</dbReference>
<dbReference type="SUPFAM" id="SSF143081">
    <property type="entry name" value="BB1717-like"/>
    <property type="match status" value="1"/>
</dbReference>
<evidence type="ECO:0000256" key="3">
    <source>
        <dbReference type="ARBA" id="ARBA00022763"/>
    </source>
</evidence>
<dbReference type="OrthoDB" id="6192129at2"/>
<evidence type="ECO:0000256" key="4">
    <source>
        <dbReference type="ARBA" id="ARBA00022801"/>
    </source>
</evidence>
<evidence type="ECO:0000256" key="5">
    <source>
        <dbReference type="ARBA" id="ARBA00023124"/>
    </source>
</evidence>
<dbReference type="InterPro" id="IPR003738">
    <property type="entry name" value="SRAP"/>
</dbReference>
<proteinExistence type="inferred from homology"/>
<keyword evidence="6" id="KW-0238">DNA-binding</keyword>
<reference evidence="9 10" key="1">
    <citation type="submission" date="2013-11" db="EMBL/GenBank/DDBJ databases">
        <title>Metagenomic analysis of a methanogenic consortium involved in long chain n-alkane degradation.</title>
        <authorList>
            <person name="Davidova I.A."/>
            <person name="Callaghan A.V."/>
            <person name="Wawrik B."/>
            <person name="Pruitt S."/>
            <person name="Marks C."/>
            <person name="Duncan K.E."/>
            <person name="Suflita J.M."/>
        </authorList>
    </citation>
    <scope>NUCLEOTIDE SEQUENCE [LARGE SCALE GENOMIC DNA]</scope>
    <source>
        <strain evidence="9 10">SPR</strain>
    </source>
</reference>
<dbReference type="PANTHER" id="PTHR13604:SF0">
    <property type="entry name" value="ABASIC SITE PROCESSING PROTEIN HMCES"/>
    <property type="match status" value="1"/>
</dbReference>
<evidence type="ECO:0000313" key="10">
    <source>
        <dbReference type="Proteomes" id="UP000032233"/>
    </source>
</evidence>
<dbReference type="GO" id="GO:0016829">
    <property type="term" value="F:lyase activity"/>
    <property type="evidence" value="ECO:0007669"/>
    <property type="project" value="UniProtKB-KW"/>
</dbReference>
<dbReference type="AlphaFoldDB" id="A0A0D2J5D0"/>
<dbReference type="FunCoup" id="A0A0D2J5D0">
    <property type="interactions" value="277"/>
</dbReference>
<evidence type="ECO:0000313" key="9">
    <source>
        <dbReference type="EMBL" id="KIX10906.1"/>
    </source>
</evidence>
<keyword evidence="2 8" id="KW-0645">Protease</keyword>
<dbReference type="EMBL" id="AZAC01000078">
    <property type="protein sequence ID" value="KIX10906.1"/>
    <property type="molecule type" value="Genomic_DNA"/>
</dbReference>
<dbReference type="GO" id="GO:0003697">
    <property type="term" value="F:single-stranded DNA binding"/>
    <property type="evidence" value="ECO:0007669"/>
    <property type="project" value="InterPro"/>
</dbReference>
<evidence type="ECO:0000256" key="6">
    <source>
        <dbReference type="ARBA" id="ARBA00023125"/>
    </source>
</evidence>
<dbReference type="InParanoid" id="A0A0D2J5D0"/>
<comment type="caution">
    <text evidence="9">The sequence shown here is derived from an EMBL/GenBank/DDBJ whole genome shotgun (WGS) entry which is preliminary data.</text>
</comment>
<comment type="similarity">
    <text evidence="1 8">Belongs to the SOS response-associated peptidase family.</text>
</comment>
<dbReference type="RefSeq" id="WP_044352724.1">
    <property type="nucleotide sequence ID" value="NZ_AZAC01000078.1"/>
</dbReference>
<dbReference type="PANTHER" id="PTHR13604">
    <property type="entry name" value="DC12-RELATED"/>
    <property type="match status" value="1"/>
</dbReference>